<organism evidence="2 3">
    <name type="scientific">Trametes pubescens</name>
    <name type="common">White-rot fungus</name>
    <dbReference type="NCBI Taxonomy" id="154538"/>
    <lineage>
        <taxon>Eukaryota</taxon>
        <taxon>Fungi</taxon>
        <taxon>Dikarya</taxon>
        <taxon>Basidiomycota</taxon>
        <taxon>Agaricomycotina</taxon>
        <taxon>Agaricomycetes</taxon>
        <taxon>Polyporales</taxon>
        <taxon>Polyporaceae</taxon>
        <taxon>Trametes</taxon>
    </lineage>
</organism>
<name>A0A1M2W4K3_TRAPU</name>
<proteinExistence type="predicted"/>
<dbReference type="AlphaFoldDB" id="A0A1M2W4K3"/>
<feature type="compositionally biased region" description="Basic and acidic residues" evidence="1">
    <location>
        <begin position="21"/>
        <end position="31"/>
    </location>
</feature>
<accession>A0A1M2W4K3</accession>
<evidence type="ECO:0000313" key="3">
    <source>
        <dbReference type="Proteomes" id="UP000184267"/>
    </source>
</evidence>
<reference evidence="2 3" key="1">
    <citation type="submission" date="2016-10" db="EMBL/GenBank/DDBJ databases">
        <title>Genome sequence of the basidiomycete white-rot fungus Trametes pubescens.</title>
        <authorList>
            <person name="Makela M.R."/>
            <person name="Granchi Z."/>
            <person name="Peng M."/>
            <person name="De Vries R.P."/>
            <person name="Grigoriev I."/>
            <person name="Riley R."/>
            <person name="Hilden K."/>
        </authorList>
    </citation>
    <scope>NUCLEOTIDE SEQUENCE [LARGE SCALE GENOMIC DNA]</scope>
    <source>
        <strain evidence="2 3">FBCC735</strain>
    </source>
</reference>
<protein>
    <submittedName>
        <fullName evidence="2">Uncharacterized protein</fullName>
    </submittedName>
</protein>
<comment type="caution">
    <text evidence="2">The sequence shown here is derived from an EMBL/GenBank/DDBJ whole genome shotgun (WGS) entry which is preliminary data.</text>
</comment>
<sequence>MLERQHATEIAGSPDRPTTSARERNPRTDCPRADVRMLRVRQDFPGRRWTSTRPYAAKVSGR</sequence>
<keyword evidence="3" id="KW-1185">Reference proteome</keyword>
<evidence type="ECO:0000313" key="2">
    <source>
        <dbReference type="EMBL" id="OJT14787.1"/>
    </source>
</evidence>
<evidence type="ECO:0000256" key="1">
    <source>
        <dbReference type="SAM" id="MobiDB-lite"/>
    </source>
</evidence>
<gene>
    <name evidence="2" type="ORF">TRAPUB_8641</name>
</gene>
<feature type="region of interest" description="Disordered" evidence="1">
    <location>
        <begin position="1"/>
        <end position="31"/>
    </location>
</feature>
<dbReference type="EMBL" id="MNAD01000235">
    <property type="protein sequence ID" value="OJT14787.1"/>
    <property type="molecule type" value="Genomic_DNA"/>
</dbReference>
<dbReference type="Proteomes" id="UP000184267">
    <property type="component" value="Unassembled WGS sequence"/>
</dbReference>